<dbReference type="InterPro" id="IPR019734">
    <property type="entry name" value="TPR_rpt"/>
</dbReference>
<gene>
    <name evidence="2" type="ORF">ASPCAL08457</name>
</gene>
<protein>
    <submittedName>
        <fullName evidence="2">Uncharacterized protein</fullName>
    </submittedName>
</protein>
<dbReference type="OrthoDB" id="10324542at2759"/>
<dbReference type="Proteomes" id="UP000054771">
    <property type="component" value="Unassembled WGS sequence"/>
</dbReference>
<name>A0A0U5GTV2_ASPCI</name>
<accession>A0A0U5GTV2</accession>
<evidence type="ECO:0000313" key="2">
    <source>
        <dbReference type="EMBL" id="CEN61809.1"/>
    </source>
</evidence>
<dbReference type="PROSITE" id="PS50005">
    <property type="entry name" value="TPR"/>
    <property type="match status" value="1"/>
</dbReference>
<feature type="repeat" description="TPR" evidence="1">
    <location>
        <begin position="271"/>
        <end position="304"/>
    </location>
</feature>
<reference evidence="3" key="1">
    <citation type="journal article" date="2016" name="Genome Announc.">
        <title>Draft genome sequences of fungus Aspergillus calidoustus.</title>
        <authorList>
            <person name="Horn F."/>
            <person name="Linde J."/>
            <person name="Mattern D.J."/>
            <person name="Walther G."/>
            <person name="Guthke R."/>
            <person name="Scherlach K."/>
            <person name="Martin K."/>
            <person name="Brakhage A.A."/>
            <person name="Petzke L."/>
            <person name="Valiante V."/>
        </authorList>
    </citation>
    <scope>NUCLEOTIDE SEQUENCE [LARGE SCALE GENOMIC DNA]</scope>
    <source>
        <strain evidence="3">SF006504</strain>
    </source>
</reference>
<organism evidence="2 3">
    <name type="scientific">Aspergillus calidoustus</name>
    <dbReference type="NCBI Taxonomy" id="454130"/>
    <lineage>
        <taxon>Eukaryota</taxon>
        <taxon>Fungi</taxon>
        <taxon>Dikarya</taxon>
        <taxon>Ascomycota</taxon>
        <taxon>Pezizomycotina</taxon>
        <taxon>Eurotiomycetes</taxon>
        <taxon>Eurotiomycetidae</taxon>
        <taxon>Eurotiales</taxon>
        <taxon>Aspergillaceae</taxon>
        <taxon>Aspergillus</taxon>
        <taxon>Aspergillus subgen. Nidulantes</taxon>
    </lineage>
</organism>
<keyword evidence="3" id="KW-1185">Reference proteome</keyword>
<evidence type="ECO:0000313" key="3">
    <source>
        <dbReference type="Proteomes" id="UP000054771"/>
    </source>
</evidence>
<proteinExistence type="predicted"/>
<sequence length="524" mass="59394">MANSPGVEQNLPQVAFEDHLDTLKDAVACDNLAKTCHKRFQNENDDVYLNAAIMCARRALELSSAEDPRFHRYCFRVANYLNSRYRRSKSPPEDDLDEALECLEMAAESTGIVSEPAREKANRLGVAFSCQFQLYLAGRDDAYHDALDAFKAVFKACLLCGDWNRTARVLYDLWTLQITRFDKDSERNAELLDLPIDYANKAIEAAGKTGENWTQLLSNKMAFLEERASRNEARREEDYRAAIAICRMLMDGNVGSEDDQNKAANNQSSLGRLYFLLGEVTGSADDYHEATYNLQRASEATPRDRPQWKARYDLFQAALEQFGTMLGRPRGLNSIIYTQEKLVTELLASEKMEDQGEPQAEALYKLAQLEQLRFIERNTIDDLISMTDNLEKAVKKTSESDTEKLTARLGLAVECYEILYQEEDDPKYLRQGTQAAQTAVDAARNTEKLSIRKKAALYSALGRCMAALSEEDEDQKLMESAVDAGETAVALVGTEDQSDDEENYKSERQKYINDLENWRESLLE</sequence>
<dbReference type="EMBL" id="CDMC01000006">
    <property type="protein sequence ID" value="CEN61809.1"/>
    <property type="molecule type" value="Genomic_DNA"/>
</dbReference>
<keyword evidence="1" id="KW-0802">TPR repeat</keyword>
<dbReference type="AlphaFoldDB" id="A0A0U5GTV2"/>
<evidence type="ECO:0000256" key="1">
    <source>
        <dbReference type="PROSITE-ProRule" id="PRU00339"/>
    </source>
</evidence>